<name>A0A839TFW5_9GAMM</name>
<organism evidence="3 4">
    <name type="scientific">Psychrobacter luti</name>
    <dbReference type="NCBI Taxonomy" id="198481"/>
    <lineage>
        <taxon>Bacteria</taxon>
        <taxon>Pseudomonadati</taxon>
        <taxon>Pseudomonadota</taxon>
        <taxon>Gammaproteobacteria</taxon>
        <taxon>Moraxellales</taxon>
        <taxon>Moraxellaceae</taxon>
        <taxon>Psychrobacter</taxon>
    </lineage>
</organism>
<dbReference type="Pfam" id="PF12034">
    <property type="entry name" value="YfbK_C"/>
    <property type="match status" value="1"/>
</dbReference>
<dbReference type="CDD" id="cd01465">
    <property type="entry name" value="vWA_subgroup"/>
    <property type="match status" value="1"/>
</dbReference>
<feature type="domain" description="VWFA" evidence="2">
    <location>
        <begin position="239"/>
        <end position="413"/>
    </location>
</feature>
<dbReference type="PANTHER" id="PTHR10579:SF43">
    <property type="entry name" value="ZINC FINGER (C3HC4-TYPE RING FINGER) FAMILY PROTEIN"/>
    <property type="match status" value="1"/>
</dbReference>
<dbReference type="InterPro" id="IPR002035">
    <property type="entry name" value="VWF_A"/>
</dbReference>
<accession>A0A839TFW5</accession>
<gene>
    <name evidence="3" type="ORF">FHS24_001432</name>
</gene>
<dbReference type="AlphaFoldDB" id="A0A839TFW5"/>
<protein>
    <submittedName>
        <fullName evidence="3">Ca-activated chloride channel family protein</fullName>
    </submittedName>
</protein>
<evidence type="ECO:0000259" key="2">
    <source>
        <dbReference type="PROSITE" id="PS50234"/>
    </source>
</evidence>
<reference evidence="3 4" key="1">
    <citation type="submission" date="2020-08" db="EMBL/GenBank/DDBJ databases">
        <title>Genomic Encyclopedia of Type Strains, Phase III (KMG-III): the genomes of soil and plant-associated and newly described type strains.</title>
        <authorList>
            <person name="Whitman W."/>
        </authorList>
    </citation>
    <scope>NUCLEOTIDE SEQUENCE [LARGE SCALE GENOMIC DNA]</scope>
    <source>
        <strain evidence="3 4">CECT 5885</strain>
    </source>
</reference>
<dbReference type="EMBL" id="JACHXL010000003">
    <property type="protein sequence ID" value="MBB3106915.1"/>
    <property type="molecule type" value="Genomic_DNA"/>
</dbReference>
<dbReference type="PANTHER" id="PTHR10579">
    <property type="entry name" value="CALCIUM-ACTIVATED CHLORIDE CHANNEL REGULATOR"/>
    <property type="match status" value="1"/>
</dbReference>
<sequence length="606" mass="65874">MSSSSISPAYLSQTHAHSLTKNVLLVSVVASMMGLTACSSSQVHQPMAETTHSTVSQDTVKQSDNQKSMSPIVAVAESKMAMPSVVLADSAMSATNSIMTRSAPQWSVRPLSGITVQPAVRDNYQKNDANPVHRTTEMAVATLSIDTDTGSYANVRRYLNEGQLPPVDAVRVEELINYFNYQFDDGKRIANAPFVVATEVVDSPWDKADQDNKIVKVGIKAVENSWSNKTANQAMPPANLVFLVDVSGSMSSRDKLPLAQSSLKLLTEQMRAQDSISIVTYSGTTSVALPATNGDQKAKILAAIESLNAAGSTNGEDALKLAYRQAEQGMKKNGINRIMMLTDGDFNVGISDVDDMLELVKANRDRGISLSTVGFGRGNLNDHMMEQMADNGNGNYSYIDSLTEAKKVFSDELAATFNTVAKDVKVQVEFNPNVISEWRLIGYENRVLNEQDFNNDKIDAGELGAGKAVIALFEVTPTGKKGLYSDRRYNDNEPKKTASGKKANELGYLNIRYKAPTGGSSKLIKQPINNVSRPLDKASIDTQFAIAVAGFGQRLSQSDYINDWQYSHSTKLATSTLAQKPDSDKDGMRRNFVTLTELAAALDSKR</sequence>
<dbReference type="InterPro" id="IPR036465">
    <property type="entry name" value="vWFA_dom_sf"/>
</dbReference>
<dbReference type="SUPFAM" id="SSF53300">
    <property type="entry name" value="vWA-like"/>
    <property type="match status" value="1"/>
</dbReference>
<dbReference type="Gene3D" id="3.40.50.410">
    <property type="entry name" value="von Willebrand factor, type A domain"/>
    <property type="match status" value="1"/>
</dbReference>
<proteinExistence type="predicted"/>
<dbReference type="SMART" id="SM00327">
    <property type="entry name" value="VWA"/>
    <property type="match status" value="1"/>
</dbReference>
<comment type="caution">
    <text evidence="3">The sequence shown here is derived from an EMBL/GenBank/DDBJ whole genome shotgun (WGS) entry which is preliminary data.</text>
</comment>
<keyword evidence="4" id="KW-1185">Reference proteome</keyword>
<evidence type="ECO:0000256" key="1">
    <source>
        <dbReference type="SAM" id="MobiDB-lite"/>
    </source>
</evidence>
<dbReference type="Proteomes" id="UP000588111">
    <property type="component" value="Unassembled WGS sequence"/>
</dbReference>
<dbReference type="PROSITE" id="PS50234">
    <property type="entry name" value="VWFA"/>
    <property type="match status" value="1"/>
</dbReference>
<dbReference type="Pfam" id="PF12450">
    <property type="entry name" value="vWF_A"/>
    <property type="match status" value="1"/>
</dbReference>
<dbReference type="InterPro" id="IPR051266">
    <property type="entry name" value="CLCR"/>
</dbReference>
<dbReference type="InterPro" id="IPR022156">
    <property type="entry name" value="Uncharacterised_YfbK_N"/>
</dbReference>
<dbReference type="RefSeq" id="WP_227671728.1">
    <property type="nucleotide sequence ID" value="NZ_CAJHAH010000003.1"/>
</dbReference>
<evidence type="ECO:0000313" key="3">
    <source>
        <dbReference type="EMBL" id="MBB3106915.1"/>
    </source>
</evidence>
<feature type="region of interest" description="Disordered" evidence="1">
    <location>
        <begin position="47"/>
        <end position="69"/>
    </location>
</feature>
<dbReference type="InterPro" id="IPR021908">
    <property type="entry name" value="YfbK_C"/>
</dbReference>
<evidence type="ECO:0000313" key="4">
    <source>
        <dbReference type="Proteomes" id="UP000588111"/>
    </source>
</evidence>
<dbReference type="Pfam" id="PF00092">
    <property type="entry name" value="VWA"/>
    <property type="match status" value="1"/>
</dbReference>